<dbReference type="InterPro" id="IPR052954">
    <property type="entry name" value="GPCR-Ligand_Int"/>
</dbReference>
<dbReference type="EMBL" id="CAJOBC010001009">
    <property type="protein sequence ID" value="CAF3647536.1"/>
    <property type="molecule type" value="Genomic_DNA"/>
</dbReference>
<evidence type="ECO:0000313" key="7">
    <source>
        <dbReference type="EMBL" id="CAF0859869.1"/>
    </source>
</evidence>
<dbReference type="GO" id="GO:0016020">
    <property type="term" value="C:membrane"/>
    <property type="evidence" value="ECO:0007669"/>
    <property type="project" value="UniProtKB-SubCell"/>
</dbReference>
<keyword evidence="3 5" id="KW-1133">Transmembrane helix</keyword>
<evidence type="ECO:0000256" key="5">
    <source>
        <dbReference type="SAM" id="Phobius"/>
    </source>
</evidence>
<evidence type="ECO:0000256" key="4">
    <source>
        <dbReference type="ARBA" id="ARBA00023136"/>
    </source>
</evidence>
<evidence type="ECO:0000313" key="9">
    <source>
        <dbReference type="Proteomes" id="UP000663829"/>
    </source>
</evidence>
<feature type="transmembrane region" description="Helical" evidence="5">
    <location>
        <begin position="139"/>
        <end position="160"/>
    </location>
</feature>
<keyword evidence="2 5" id="KW-0812">Transmembrane</keyword>
<keyword evidence="9" id="KW-1185">Reference proteome</keyword>
<evidence type="ECO:0000256" key="1">
    <source>
        <dbReference type="ARBA" id="ARBA00004370"/>
    </source>
</evidence>
<evidence type="ECO:0000259" key="6">
    <source>
        <dbReference type="PROSITE" id="PS50262"/>
    </source>
</evidence>
<feature type="transmembrane region" description="Helical" evidence="5">
    <location>
        <begin position="298"/>
        <end position="316"/>
    </location>
</feature>
<dbReference type="OrthoDB" id="10044174at2759"/>
<dbReference type="InterPro" id="IPR000276">
    <property type="entry name" value="GPCR_Rhodpsn"/>
</dbReference>
<proteinExistence type="predicted"/>
<dbReference type="PANTHER" id="PTHR46641:SF25">
    <property type="entry name" value="CNMAMIDE RECEPTOR-RELATED"/>
    <property type="match status" value="1"/>
</dbReference>
<evidence type="ECO:0000256" key="3">
    <source>
        <dbReference type="ARBA" id="ARBA00022989"/>
    </source>
</evidence>
<feature type="transmembrane region" description="Helical" evidence="5">
    <location>
        <begin position="94"/>
        <end position="119"/>
    </location>
</feature>
<feature type="transmembrane region" description="Helical" evidence="5">
    <location>
        <begin position="781"/>
        <end position="801"/>
    </location>
</feature>
<sequence length="929" mass="107610">MAYNNHSILLELLNVSNTTFTQLSINQPDSFDYDKNPFDIEDIFTKLNYDKYVFFAIASALFGLPGNILLLVILIKISLSRGRNHLSSGSFERFLFEIVLIDTLLIIYHFIDNLLSYIYGERSAGQHYLIHISDFCCKFFTYIAKMSVLLTTWLLLFLIINRIILIEQSCWNRKCIRFVNAKYTTVFLIFIFSVYNIYPIEILKYQKKIDLQDYQPGTDGVCSATDMEGKSNRMLQATNYGYNLIGIAFPCILILLMSAFLICRVSMKNRMLSKQASIFSYTKNNGEIQQSDRISSHYYASSCYIVAIVGILHALFNLPARLSDTLLLALSPYSKKYTNLISFSHEAQSIMSLSYTYKWFVCILLCQRFRSQAKRIICFLIENKYTHQSMLKKHHLNNKFMQQKRVRQQQQQQQQQGASIVNCSIEKPEQVSVILSKTNISSEEDRKILSQKQLFVQENQFSSKSKSNIYHNQNDKKIFIIENYSWSTSWLRPFTKTLIARYRLKDKHCIPLIRSSSCQPFIHSKPKVQNSSTDNKNVSLISSINNVMELSTSNGTIASPTKQHMIDKQKIDSNPIYSQTSTDLSYFSLPGGGTYTNLPMPKKRAPCQNIIITNQTRIRKTSKTNGIISTNPQNLQNFLSFSYALLLSISDTLSLITSWWFFLSDAFNIQLQTYSALACRFRSFFAYVFMDTSSWCIAALSFDRFIRSELPIKSQKICTPKNASITIIIVFLVLCGINGHYLSAGIGQERTNSSSAHCSENRYTYPKYSYFYKIIWPKIDIIVFCFLPACIMIFSNIKLVYNIHHQQHHTNTKTKSSQSSSHKKAMERQMRLMMIACVIVFLITTVPVTIYLLLIEQVFIGYKDFSKNYSYYIFIFRLLRALMYFHFACNFYLHCLTSRIFRTEFMRIITCERLMVSSQPNGTTHHTTF</sequence>
<reference evidence="7" key="1">
    <citation type="submission" date="2021-02" db="EMBL/GenBank/DDBJ databases">
        <authorList>
            <person name="Nowell W R."/>
        </authorList>
    </citation>
    <scope>NUCLEOTIDE SEQUENCE</scope>
</reference>
<protein>
    <recommendedName>
        <fullName evidence="6">G-protein coupled receptors family 1 profile domain-containing protein</fullName>
    </recommendedName>
</protein>
<comment type="caution">
    <text evidence="7">The sequence shown here is derived from an EMBL/GenBank/DDBJ whole genome shotgun (WGS) entry which is preliminary data.</text>
</comment>
<dbReference type="GO" id="GO:0004930">
    <property type="term" value="F:G protein-coupled receptor activity"/>
    <property type="evidence" value="ECO:0007669"/>
    <property type="project" value="InterPro"/>
</dbReference>
<feature type="domain" description="G-protein coupled receptors family 1 profile" evidence="6">
    <location>
        <begin position="643"/>
        <end position="894"/>
    </location>
</feature>
<feature type="transmembrane region" description="Helical" evidence="5">
    <location>
        <begin position="832"/>
        <end position="854"/>
    </location>
</feature>
<feature type="transmembrane region" description="Helical" evidence="5">
    <location>
        <begin position="52"/>
        <end position="74"/>
    </location>
</feature>
<evidence type="ECO:0000313" key="8">
    <source>
        <dbReference type="EMBL" id="CAF3647536.1"/>
    </source>
</evidence>
<dbReference type="Gene3D" id="1.20.1070.10">
    <property type="entry name" value="Rhodopsin 7-helix transmembrane proteins"/>
    <property type="match status" value="2"/>
</dbReference>
<feature type="transmembrane region" description="Helical" evidence="5">
    <location>
        <begin position="181"/>
        <end position="198"/>
    </location>
</feature>
<feature type="transmembrane region" description="Helical" evidence="5">
    <location>
        <begin position="869"/>
        <end position="893"/>
    </location>
</feature>
<feature type="transmembrane region" description="Helical" evidence="5">
    <location>
        <begin position="723"/>
        <end position="742"/>
    </location>
</feature>
<gene>
    <name evidence="7" type="ORF">GPM918_LOCUS6527</name>
    <name evidence="8" type="ORF">SRO942_LOCUS6527</name>
</gene>
<name>A0A813WWU3_9BILA</name>
<dbReference type="InterPro" id="IPR017452">
    <property type="entry name" value="GPCR_Rhodpsn_7TM"/>
</dbReference>
<dbReference type="SUPFAM" id="SSF81321">
    <property type="entry name" value="Family A G protein-coupled receptor-like"/>
    <property type="match status" value="2"/>
</dbReference>
<dbReference type="EMBL" id="CAJNOQ010001009">
    <property type="protein sequence ID" value="CAF0859869.1"/>
    <property type="molecule type" value="Genomic_DNA"/>
</dbReference>
<feature type="domain" description="G-protein coupled receptors family 1 profile" evidence="6">
    <location>
        <begin position="66"/>
        <end position="265"/>
    </location>
</feature>
<dbReference type="AlphaFoldDB" id="A0A813WWU3"/>
<keyword evidence="4 5" id="KW-0472">Membrane</keyword>
<dbReference type="Proteomes" id="UP000663829">
    <property type="component" value="Unassembled WGS sequence"/>
</dbReference>
<feature type="transmembrane region" description="Helical" evidence="5">
    <location>
        <begin position="643"/>
        <end position="663"/>
    </location>
</feature>
<feature type="transmembrane region" description="Helical" evidence="5">
    <location>
        <begin position="347"/>
        <end position="366"/>
    </location>
</feature>
<organism evidence="7 9">
    <name type="scientific">Didymodactylos carnosus</name>
    <dbReference type="NCBI Taxonomy" id="1234261"/>
    <lineage>
        <taxon>Eukaryota</taxon>
        <taxon>Metazoa</taxon>
        <taxon>Spiralia</taxon>
        <taxon>Gnathifera</taxon>
        <taxon>Rotifera</taxon>
        <taxon>Eurotatoria</taxon>
        <taxon>Bdelloidea</taxon>
        <taxon>Philodinida</taxon>
        <taxon>Philodinidae</taxon>
        <taxon>Didymodactylos</taxon>
    </lineage>
</organism>
<comment type="subcellular location">
    <subcellularLocation>
        <location evidence="1">Membrane</location>
    </subcellularLocation>
</comment>
<evidence type="ECO:0000256" key="2">
    <source>
        <dbReference type="ARBA" id="ARBA00022692"/>
    </source>
</evidence>
<accession>A0A813WWU3</accession>
<dbReference type="PROSITE" id="PS50262">
    <property type="entry name" value="G_PROTEIN_RECEP_F1_2"/>
    <property type="match status" value="2"/>
</dbReference>
<dbReference type="Proteomes" id="UP000681722">
    <property type="component" value="Unassembled WGS sequence"/>
</dbReference>
<feature type="transmembrane region" description="Helical" evidence="5">
    <location>
        <begin position="683"/>
        <end position="702"/>
    </location>
</feature>
<dbReference type="Pfam" id="PF00001">
    <property type="entry name" value="7tm_1"/>
    <property type="match status" value="1"/>
</dbReference>
<feature type="transmembrane region" description="Helical" evidence="5">
    <location>
        <begin position="240"/>
        <end position="263"/>
    </location>
</feature>
<dbReference type="PANTHER" id="PTHR46641">
    <property type="entry name" value="FMRFAMIDE RECEPTOR-RELATED"/>
    <property type="match status" value="1"/>
</dbReference>